<reference evidence="3" key="1">
    <citation type="submission" date="2017-02" db="UniProtKB">
        <authorList>
            <consortium name="WormBaseParasite"/>
        </authorList>
    </citation>
    <scope>IDENTIFICATION</scope>
</reference>
<keyword evidence="2" id="KW-1185">Reference proteome</keyword>
<evidence type="ECO:0000313" key="3">
    <source>
        <dbReference type="WBParaSite" id="TASK_0000623601-mRNA-1"/>
    </source>
</evidence>
<accession>A0A0R3W7I1</accession>
<dbReference type="EMBL" id="UYRS01018481">
    <property type="protein sequence ID" value="VDK36338.1"/>
    <property type="molecule type" value="Genomic_DNA"/>
</dbReference>
<name>A0A0R3W7I1_TAEAS</name>
<proteinExistence type="predicted"/>
<dbReference type="AlphaFoldDB" id="A0A0R3W7I1"/>
<dbReference type="Proteomes" id="UP000282613">
    <property type="component" value="Unassembled WGS sequence"/>
</dbReference>
<gene>
    <name evidence="1" type="ORF">TASK_LOCUS6237</name>
</gene>
<evidence type="ECO:0000313" key="2">
    <source>
        <dbReference type="Proteomes" id="UP000282613"/>
    </source>
</evidence>
<organism evidence="3">
    <name type="scientific">Taenia asiatica</name>
    <name type="common">Asian tapeworm</name>
    <dbReference type="NCBI Taxonomy" id="60517"/>
    <lineage>
        <taxon>Eukaryota</taxon>
        <taxon>Metazoa</taxon>
        <taxon>Spiralia</taxon>
        <taxon>Lophotrochozoa</taxon>
        <taxon>Platyhelminthes</taxon>
        <taxon>Cestoda</taxon>
        <taxon>Eucestoda</taxon>
        <taxon>Cyclophyllidea</taxon>
        <taxon>Taeniidae</taxon>
        <taxon>Taenia</taxon>
    </lineage>
</organism>
<reference evidence="1 2" key="2">
    <citation type="submission" date="2018-11" db="EMBL/GenBank/DDBJ databases">
        <authorList>
            <consortium name="Pathogen Informatics"/>
        </authorList>
    </citation>
    <scope>NUCLEOTIDE SEQUENCE [LARGE SCALE GENOMIC DNA]</scope>
</reference>
<evidence type="ECO:0000313" key="1">
    <source>
        <dbReference type="EMBL" id="VDK36338.1"/>
    </source>
</evidence>
<dbReference type="WBParaSite" id="TASK_0000623601-mRNA-1">
    <property type="protein sequence ID" value="TASK_0000623601-mRNA-1"/>
    <property type="gene ID" value="TASK_0000623601"/>
</dbReference>
<protein>
    <submittedName>
        <fullName evidence="3">PH domain-containing protein</fullName>
    </submittedName>
</protein>
<sequence>MKLFFHHQKVPSMSLRGRLVNIRSSFTLFFVELMSTDPRTQLKSLPLSQVALKSWMSAVQRNCSNFPKSTGVDVLKKSANINSAFSTNAADSNSISNVWTLKFDKFGVKSRILSPS</sequence>